<dbReference type="SMART" id="SM00312">
    <property type="entry name" value="PX"/>
    <property type="match status" value="1"/>
</dbReference>
<dbReference type="Proteomes" id="UP001566132">
    <property type="component" value="Unassembled WGS sequence"/>
</dbReference>
<dbReference type="InterPro" id="IPR001683">
    <property type="entry name" value="PX_dom"/>
</dbReference>
<proteinExistence type="predicted"/>
<feature type="coiled-coil region" evidence="1">
    <location>
        <begin position="213"/>
        <end position="247"/>
    </location>
</feature>
<name>A0ABD1ELA6_HYPHA</name>
<feature type="domain" description="PX" evidence="3">
    <location>
        <begin position="331"/>
        <end position="450"/>
    </location>
</feature>
<evidence type="ECO:0000313" key="5">
    <source>
        <dbReference type="Proteomes" id="UP001566132"/>
    </source>
</evidence>
<dbReference type="PROSITE" id="PS50195">
    <property type="entry name" value="PX"/>
    <property type="match status" value="1"/>
</dbReference>
<evidence type="ECO:0000259" key="3">
    <source>
        <dbReference type="PROSITE" id="PS50195"/>
    </source>
</evidence>
<dbReference type="InterPro" id="IPR036871">
    <property type="entry name" value="PX_dom_sf"/>
</dbReference>
<dbReference type="PANTHER" id="PTHR47194">
    <property type="entry name" value="SORTING NEXIN-29-RELATED"/>
    <property type="match status" value="1"/>
</dbReference>
<dbReference type="CDD" id="cd07277">
    <property type="entry name" value="PX_RUN"/>
    <property type="match status" value="1"/>
</dbReference>
<protein>
    <recommendedName>
        <fullName evidence="3">PX domain-containing protein</fullName>
    </recommendedName>
</protein>
<accession>A0ABD1ELA6</accession>
<dbReference type="SUPFAM" id="SSF140741">
    <property type="entry name" value="RUN domain-like"/>
    <property type="match status" value="1"/>
</dbReference>
<evidence type="ECO:0000313" key="4">
    <source>
        <dbReference type="EMBL" id="KAL1494753.1"/>
    </source>
</evidence>
<feature type="compositionally biased region" description="Polar residues" evidence="2">
    <location>
        <begin position="455"/>
        <end position="470"/>
    </location>
</feature>
<reference evidence="4 5" key="1">
    <citation type="submission" date="2024-05" db="EMBL/GenBank/DDBJ databases">
        <title>Genetic variation in Jamaican populations of the coffee berry borer (Hypothenemus hampei).</title>
        <authorList>
            <person name="Errbii M."/>
            <person name="Myrie A."/>
        </authorList>
    </citation>
    <scope>NUCLEOTIDE SEQUENCE [LARGE SCALE GENOMIC DNA]</scope>
    <source>
        <strain evidence="4">JA-Hopewell-2020-01-JO</strain>
        <tissue evidence="4">Whole body</tissue>
    </source>
</reference>
<dbReference type="PANTHER" id="PTHR47194:SF3">
    <property type="entry name" value="SORTING NEXIN 29"/>
    <property type="match status" value="1"/>
</dbReference>
<organism evidence="4 5">
    <name type="scientific">Hypothenemus hampei</name>
    <name type="common">Coffee berry borer</name>
    <dbReference type="NCBI Taxonomy" id="57062"/>
    <lineage>
        <taxon>Eukaryota</taxon>
        <taxon>Metazoa</taxon>
        <taxon>Ecdysozoa</taxon>
        <taxon>Arthropoda</taxon>
        <taxon>Hexapoda</taxon>
        <taxon>Insecta</taxon>
        <taxon>Pterygota</taxon>
        <taxon>Neoptera</taxon>
        <taxon>Endopterygota</taxon>
        <taxon>Coleoptera</taxon>
        <taxon>Polyphaga</taxon>
        <taxon>Cucujiformia</taxon>
        <taxon>Curculionidae</taxon>
        <taxon>Scolytinae</taxon>
        <taxon>Hypothenemus</taxon>
    </lineage>
</organism>
<dbReference type="EMBL" id="JBDJPC010000007">
    <property type="protein sequence ID" value="KAL1494753.1"/>
    <property type="molecule type" value="Genomic_DNA"/>
</dbReference>
<gene>
    <name evidence="4" type="ORF">ABEB36_010301</name>
</gene>
<sequence>MSTGTVPLISKSDPEHTNILLKQLLDCIQRCQRRYGGKNVLATEFDSCVAGLCLCLEGVFLHGLRTKPIQNPLKQVSEIVAQSLNIRQETIYDKSRGTMDFQKSEILREKGELEANGIKQNQEWDAISDNKSDESGQSDIAITLMENSGSRQTFQSNMPGTLTPVNQNTIGELTPVSVENFNESVEISDDILEVPTDISAVLTVVEHKNQEELRRRDERITLLSKENQALKEQVSKYVSAIKMLKRDDHDLIDGLEGLDIETQPDYKGEARMFEQKLIQVAEMHAELMDFNVMLQKSLQQKDTLLDRLKEELEVLKGPIALQELESEGNRGCINIWIPSAFLTGTGSSAHHVYQLFLRVGNDEWNIYRRYAQFYALHTDLKKLDPAVNSFDFPPKKSIGKKDSALVEERRKRLQSYLRKVIAHWPELANCNNRFLLEQHLAFFKDQQEDEAKRNMFSSRKSGNPGNSSGL</sequence>
<dbReference type="InterPro" id="IPR037213">
    <property type="entry name" value="Run_dom_sf"/>
</dbReference>
<keyword evidence="5" id="KW-1185">Reference proteome</keyword>
<dbReference type="AlphaFoldDB" id="A0ABD1ELA6"/>
<evidence type="ECO:0000256" key="1">
    <source>
        <dbReference type="SAM" id="Coils"/>
    </source>
</evidence>
<evidence type="ECO:0000256" key="2">
    <source>
        <dbReference type="SAM" id="MobiDB-lite"/>
    </source>
</evidence>
<keyword evidence="1" id="KW-0175">Coiled coil</keyword>
<comment type="caution">
    <text evidence="4">The sequence shown here is derived from an EMBL/GenBank/DDBJ whole genome shotgun (WGS) entry which is preliminary data.</text>
</comment>
<dbReference type="Gene3D" id="3.30.1520.10">
    <property type="entry name" value="Phox-like domain"/>
    <property type="match status" value="1"/>
</dbReference>
<dbReference type="Pfam" id="PF00787">
    <property type="entry name" value="PX"/>
    <property type="match status" value="1"/>
</dbReference>
<feature type="region of interest" description="Disordered" evidence="2">
    <location>
        <begin position="451"/>
        <end position="470"/>
    </location>
</feature>
<dbReference type="SUPFAM" id="SSF64268">
    <property type="entry name" value="PX domain"/>
    <property type="match status" value="1"/>
</dbReference>
<dbReference type="Gene3D" id="1.20.58.900">
    <property type="match status" value="1"/>
</dbReference>
<dbReference type="InterPro" id="IPR037916">
    <property type="entry name" value="SNX29_PX"/>
</dbReference>